<evidence type="ECO:0000256" key="4">
    <source>
        <dbReference type="ARBA" id="ARBA00022833"/>
    </source>
</evidence>
<evidence type="ECO:0000256" key="3">
    <source>
        <dbReference type="ARBA" id="ARBA00022771"/>
    </source>
</evidence>
<keyword evidence="11" id="KW-1185">Reference proteome</keyword>
<dbReference type="GeneID" id="109416280"/>
<evidence type="ECO:0000313" key="11">
    <source>
        <dbReference type="Proteomes" id="UP000069940"/>
    </source>
</evidence>
<feature type="domain" description="C2H2-type" evidence="9">
    <location>
        <begin position="376"/>
        <end position="404"/>
    </location>
</feature>
<feature type="compositionally biased region" description="Basic and acidic residues" evidence="8">
    <location>
        <begin position="514"/>
        <end position="523"/>
    </location>
</feature>
<feature type="region of interest" description="Disordered" evidence="8">
    <location>
        <begin position="482"/>
        <end position="523"/>
    </location>
</feature>
<evidence type="ECO:0000256" key="8">
    <source>
        <dbReference type="SAM" id="MobiDB-lite"/>
    </source>
</evidence>
<evidence type="ECO:0000259" key="9">
    <source>
        <dbReference type="PROSITE" id="PS50157"/>
    </source>
</evidence>
<reference evidence="10" key="2">
    <citation type="submission" date="2025-05" db="UniProtKB">
        <authorList>
            <consortium name="EnsemblMetazoa"/>
        </authorList>
    </citation>
    <scope>IDENTIFICATION</scope>
    <source>
        <strain evidence="10">Foshan</strain>
    </source>
</reference>
<evidence type="ECO:0000256" key="1">
    <source>
        <dbReference type="ARBA" id="ARBA00022723"/>
    </source>
</evidence>
<keyword evidence="1" id="KW-0479">Metal-binding</keyword>
<feature type="domain" description="C2H2-type" evidence="9">
    <location>
        <begin position="434"/>
        <end position="461"/>
    </location>
</feature>
<organism evidence="10 11">
    <name type="scientific">Aedes albopictus</name>
    <name type="common">Asian tiger mosquito</name>
    <name type="synonym">Stegomyia albopicta</name>
    <dbReference type="NCBI Taxonomy" id="7160"/>
    <lineage>
        <taxon>Eukaryota</taxon>
        <taxon>Metazoa</taxon>
        <taxon>Ecdysozoa</taxon>
        <taxon>Arthropoda</taxon>
        <taxon>Hexapoda</taxon>
        <taxon>Insecta</taxon>
        <taxon>Pterygota</taxon>
        <taxon>Neoptera</taxon>
        <taxon>Endopterygota</taxon>
        <taxon>Diptera</taxon>
        <taxon>Nematocera</taxon>
        <taxon>Culicoidea</taxon>
        <taxon>Culicidae</taxon>
        <taxon>Culicinae</taxon>
        <taxon>Aedini</taxon>
        <taxon>Aedes</taxon>
        <taxon>Stegomyia</taxon>
    </lineage>
</organism>
<dbReference type="SMART" id="SM00355">
    <property type="entry name" value="ZnF_C2H2"/>
    <property type="match status" value="4"/>
</dbReference>
<dbReference type="PROSITE" id="PS00028">
    <property type="entry name" value="ZINC_FINGER_C2H2_1"/>
    <property type="match status" value="4"/>
</dbReference>
<feature type="domain" description="C2H2-type" evidence="9">
    <location>
        <begin position="462"/>
        <end position="491"/>
    </location>
</feature>
<dbReference type="Proteomes" id="UP000069940">
    <property type="component" value="Unassembled WGS sequence"/>
</dbReference>
<dbReference type="Pfam" id="PF00096">
    <property type="entry name" value="zf-C2H2"/>
    <property type="match status" value="2"/>
</dbReference>
<evidence type="ECO:0000256" key="5">
    <source>
        <dbReference type="ARBA" id="ARBA00023242"/>
    </source>
</evidence>
<dbReference type="Pfam" id="PF13912">
    <property type="entry name" value="zf-C2H2_6"/>
    <property type="match status" value="1"/>
</dbReference>
<keyword evidence="5" id="KW-0539">Nucleus</keyword>
<evidence type="ECO:0000256" key="6">
    <source>
        <dbReference type="ARBA" id="ARBA00037948"/>
    </source>
</evidence>
<dbReference type="Gene3D" id="3.30.160.60">
    <property type="entry name" value="Classic Zinc Finger"/>
    <property type="match status" value="2"/>
</dbReference>
<dbReference type="InterPro" id="IPR036236">
    <property type="entry name" value="Znf_C2H2_sf"/>
</dbReference>
<keyword evidence="4" id="KW-0862">Zinc</keyword>
<dbReference type="PANTHER" id="PTHR24388">
    <property type="entry name" value="ZINC FINGER PROTEIN"/>
    <property type="match status" value="1"/>
</dbReference>
<feature type="domain" description="C2H2-type" evidence="9">
    <location>
        <begin position="405"/>
        <end position="432"/>
    </location>
</feature>
<dbReference type="PROSITE" id="PS50157">
    <property type="entry name" value="ZINC_FINGER_C2H2_2"/>
    <property type="match status" value="4"/>
</dbReference>
<proteinExistence type="inferred from homology"/>
<evidence type="ECO:0000256" key="7">
    <source>
        <dbReference type="PROSITE-ProRule" id="PRU00042"/>
    </source>
</evidence>
<dbReference type="EnsemblMetazoa" id="AALFPA23_024577.R36637">
    <property type="protein sequence ID" value="AALFPA23_024577.P36637"/>
    <property type="gene ID" value="AALFPA23_024577"/>
</dbReference>
<dbReference type="PANTHER" id="PTHR24388:SF104">
    <property type="entry name" value="AT-RICH BINDING PROTEIN-RELATED"/>
    <property type="match status" value="1"/>
</dbReference>
<dbReference type="RefSeq" id="XP_019545857.2">
    <property type="nucleotide sequence ID" value="XM_019690312.3"/>
</dbReference>
<reference evidence="11" key="1">
    <citation type="journal article" date="2015" name="Proc. Natl. Acad. Sci. U.S.A.">
        <title>Genome sequence of the Asian Tiger mosquito, Aedes albopictus, reveals insights into its biology, genetics, and evolution.</title>
        <authorList>
            <person name="Chen X.G."/>
            <person name="Jiang X."/>
            <person name="Gu J."/>
            <person name="Xu M."/>
            <person name="Wu Y."/>
            <person name="Deng Y."/>
            <person name="Zhang C."/>
            <person name="Bonizzoni M."/>
            <person name="Dermauw W."/>
            <person name="Vontas J."/>
            <person name="Armbruster P."/>
            <person name="Huang X."/>
            <person name="Yang Y."/>
            <person name="Zhang H."/>
            <person name="He W."/>
            <person name="Peng H."/>
            <person name="Liu Y."/>
            <person name="Wu K."/>
            <person name="Chen J."/>
            <person name="Lirakis M."/>
            <person name="Topalis P."/>
            <person name="Van Leeuwen T."/>
            <person name="Hall A.B."/>
            <person name="Jiang X."/>
            <person name="Thorpe C."/>
            <person name="Mueller R.L."/>
            <person name="Sun C."/>
            <person name="Waterhouse R.M."/>
            <person name="Yan G."/>
            <person name="Tu Z.J."/>
            <person name="Fang X."/>
            <person name="James A.A."/>
        </authorList>
    </citation>
    <scope>NUCLEOTIDE SEQUENCE [LARGE SCALE GENOMIC DNA]</scope>
    <source>
        <strain evidence="11">Foshan</strain>
    </source>
</reference>
<feature type="compositionally biased region" description="Basic and acidic residues" evidence="8">
    <location>
        <begin position="484"/>
        <end position="507"/>
    </location>
</feature>
<comment type="similarity">
    <text evidence="6">Belongs to the snail C2H2-type zinc-finger protein family.</text>
</comment>
<sequence>MELPSLDNSLPHLDDIEELLNSLWDEKPIREVNEDKLTEIHQWLLDGAPTGMHEESDKVAIKKDCDDIPKVEQKLKGSPMNKSDAVQKDQVAYSSVMLTPDRSPLMSWHDNSEIPTVVPVPNFISSPAAMTPSNSSQTQLITSDRQVYEINGVAVSVKNIAEDIQRNCHGVVQNIKIEPLHEWQPVQQACLKPAPSQVVYELPNEVILAQSSSCMYAAPSHSTPPYAENLETQQVPDFLTIAVPSTGSSGYEPISPFDAAEPVPELTGELTFDWDTVEHSLAYNIPSTSYAQVPPSTFCNQAATHPAQAAPTVQDIDPAESYVEVPSGYVLPAAGNSIVYPVQEIYIVDALQSTANEKPIARKKPRKAQIVYDSGLSCNICGQQFGKQGSLQQHVRQKHQEDRPFRCDICGKSYLTEQDMVDHRVNHDPSMKRYKCQSCDNRYRHMKDRDRHFETHHGKPTHPCEIEGCPKAFARHDHMRAHLRSHENRNRREKEKARLREEKENNRKQRGRKPREENRVTLG</sequence>
<dbReference type="InterPro" id="IPR013087">
    <property type="entry name" value="Znf_C2H2_type"/>
</dbReference>
<accession>A0ABM2A575</accession>
<protein>
    <recommendedName>
        <fullName evidence="9">C2H2-type domain-containing protein</fullName>
    </recommendedName>
</protein>
<keyword evidence="2" id="KW-0677">Repeat</keyword>
<dbReference type="InterPro" id="IPR050527">
    <property type="entry name" value="Snail/Krueppel_Znf"/>
</dbReference>
<keyword evidence="3 7" id="KW-0863">Zinc-finger</keyword>
<evidence type="ECO:0000313" key="10">
    <source>
        <dbReference type="EnsemblMetazoa" id="AALFPA23_024577.P36637"/>
    </source>
</evidence>
<dbReference type="SUPFAM" id="SSF57667">
    <property type="entry name" value="beta-beta-alpha zinc fingers"/>
    <property type="match status" value="2"/>
</dbReference>
<evidence type="ECO:0000256" key="2">
    <source>
        <dbReference type="ARBA" id="ARBA00022737"/>
    </source>
</evidence>
<name>A0ABM2A575_AEDAL</name>